<protein>
    <recommendedName>
        <fullName evidence="2">Helix-turn-helix domain-containing protein</fullName>
    </recommendedName>
</protein>
<accession>X1CLZ5</accession>
<name>X1CLZ5_9ZZZZ</name>
<reference evidence="1" key="1">
    <citation type="journal article" date="2014" name="Front. Microbiol.">
        <title>High frequency of phylogenetically diverse reductive dehalogenase-homologous genes in deep subseafloor sedimentary metagenomes.</title>
        <authorList>
            <person name="Kawai M."/>
            <person name="Futagami T."/>
            <person name="Toyoda A."/>
            <person name="Takaki Y."/>
            <person name="Nishi S."/>
            <person name="Hori S."/>
            <person name="Arai W."/>
            <person name="Tsubouchi T."/>
            <person name="Morono Y."/>
            <person name="Uchiyama I."/>
            <person name="Ito T."/>
            <person name="Fujiyama A."/>
            <person name="Inagaki F."/>
            <person name="Takami H."/>
        </authorList>
    </citation>
    <scope>NUCLEOTIDE SEQUENCE</scope>
    <source>
        <strain evidence="1">Expedition CK06-06</strain>
    </source>
</reference>
<dbReference type="AlphaFoldDB" id="X1CLZ5"/>
<sequence length="71" mass="8249">MTQEQYNFEKFQKDIVKDYFSGHILEQSREVINREYIKALKGGAKCSQAILKVADELGCSKRTVLRCIYKS</sequence>
<comment type="caution">
    <text evidence="1">The sequence shown here is derived from an EMBL/GenBank/DDBJ whole genome shotgun (WGS) entry which is preliminary data.</text>
</comment>
<proteinExistence type="predicted"/>
<organism evidence="1">
    <name type="scientific">marine sediment metagenome</name>
    <dbReference type="NCBI Taxonomy" id="412755"/>
    <lineage>
        <taxon>unclassified sequences</taxon>
        <taxon>metagenomes</taxon>
        <taxon>ecological metagenomes</taxon>
    </lineage>
</organism>
<evidence type="ECO:0000313" key="1">
    <source>
        <dbReference type="EMBL" id="GAH09426.1"/>
    </source>
</evidence>
<dbReference type="EMBL" id="BART01029667">
    <property type="protein sequence ID" value="GAH09426.1"/>
    <property type="molecule type" value="Genomic_DNA"/>
</dbReference>
<gene>
    <name evidence="1" type="ORF">S01H4_51999</name>
</gene>
<evidence type="ECO:0008006" key="2">
    <source>
        <dbReference type="Google" id="ProtNLM"/>
    </source>
</evidence>